<dbReference type="Pfam" id="PF00440">
    <property type="entry name" value="TetR_N"/>
    <property type="match status" value="1"/>
</dbReference>
<dbReference type="PANTHER" id="PTHR30055:SF234">
    <property type="entry name" value="HTH-TYPE TRANSCRIPTIONAL REGULATOR BETI"/>
    <property type="match status" value="1"/>
</dbReference>
<evidence type="ECO:0000256" key="2">
    <source>
        <dbReference type="ARBA" id="ARBA00023125"/>
    </source>
</evidence>
<feature type="DNA-binding region" description="H-T-H motif" evidence="4">
    <location>
        <begin position="32"/>
        <end position="51"/>
    </location>
</feature>
<dbReference type="InterPro" id="IPR009057">
    <property type="entry name" value="Homeodomain-like_sf"/>
</dbReference>
<dbReference type="InterPro" id="IPR050109">
    <property type="entry name" value="HTH-type_TetR-like_transc_reg"/>
</dbReference>
<evidence type="ECO:0000256" key="3">
    <source>
        <dbReference type="ARBA" id="ARBA00023163"/>
    </source>
</evidence>
<keyword evidence="2 4" id="KW-0238">DNA-binding</keyword>
<comment type="caution">
    <text evidence="6">The sequence shown here is derived from an EMBL/GenBank/DDBJ whole genome shotgun (WGS) entry which is preliminary data.</text>
</comment>
<dbReference type="Gene3D" id="1.10.357.10">
    <property type="entry name" value="Tetracycline Repressor, domain 2"/>
    <property type="match status" value="1"/>
</dbReference>
<dbReference type="InterPro" id="IPR036271">
    <property type="entry name" value="Tet_transcr_reg_TetR-rel_C_sf"/>
</dbReference>
<dbReference type="EMBL" id="JADCNN020000001">
    <property type="protein sequence ID" value="MBM6994047.1"/>
    <property type="molecule type" value="Genomic_DNA"/>
</dbReference>
<dbReference type="Proteomes" id="UP001516620">
    <property type="component" value="Unassembled WGS sequence"/>
</dbReference>
<feature type="domain" description="HTH tetR-type" evidence="5">
    <location>
        <begin position="9"/>
        <end position="69"/>
    </location>
</feature>
<keyword evidence="1" id="KW-0805">Transcription regulation</keyword>
<proteinExistence type="predicted"/>
<sequence>MNQDRRETDLYRERILKAARQLFHEHGLDGVSMYMIARTAKIGQGSLYRRYADIGEIGSDLLRDNTEKLLSGLEALTNGPSLQTKRGERIEVEGHAGRKDSYLEYLRIAISQVVDFTDEHAELLLRIKSEFTGKKQLTQFEHPIFERLNRILTGLFRQAVQAGEIREVEPPFMGSALTAVLSPDLYLYQQKVHGSTKTEIRQGILTLVEALAIK</sequence>
<dbReference type="PANTHER" id="PTHR30055">
    <property type="entry name" value="HTH-TYPE TRANSCRIPTIONAL REGULATOR RUTR"/>
    <property type="match status" value="1"/>
</dbReference>
<name>A0ABS2GYX1_9BACL</name>
<evidence type="ECO:0000313" key="7">
    <source>
        <dbReference type="Proteomes" id="UP001516620"/>
    </source>
</evidence>
<dbReference type="PROSITE" id="PS50977">
    <property type="entry name" value="HTH_TETR_2"/>
    <property type="match status" value="1"/>
</dbReference>
<keyword evidence="3" id="KW-0804">Transcription</keyword>
<protein>
    <submittedName>
        <fullName evidence="6">TetR/AcrR family transcriptional regulator</fullName>
    </submittedName>
</protein>
<gene>
    <name evidence="6" type="ORF">IM700_000060</name>
</gene>
<dbReference type="SUPFAM" id="SSF46689">
    <property type="entry name" value="Homeodomain-like"/>
    <property type="match status" value="1"/>
</dbReference>
<accession>A0ABS2GYX1</accession>
<dbReference type="InterPro" id="IPR001647">
    <property type="entry name" value="HTH_TetR"/>
</dbReference>
<evidence type="ECO:0000259" key="5">
    <source>
        <dbReference type="PROSITE" id="PS50977"/>
    </source>
</evidence>
<dbReference type="SUPFAM" id="SSF48498">
    <property type="entry name" value="Tetracyclin repressor-like, C-terminal domain"/>
    <property type="match status" value="1"/>
</dbReference>
<evidence type="ECO:0000256" key="4">
    <source>
        <dbReference type="PROSITE-ProRule" id="PRU00335"/>
    </source>
</evidence>
<evidence type="ECO:0000256" key="1">
    <source>
        <dbReference type="ARBA" id="ARBA00023015"/>
    </source>
</evidence>
<evidence type="ECO:0000313" key="6">
    <source>
        <dbReference type="EMBL" id="MBM6994047.1"/>
    </source>
</evidence>
<reference evidence="6 7" key="1">
    <citation type="submission" date="2021-01" db="EMBL/GenBank/DDBJ databases">
        <title>Paenibacillus sp.nov. isolated from the rhizosphere soil of tomato plant.</title>
        <authorList>
            <person name="Thin K.K."/>
            <person name="Zhang X."/>
            <person name="He S."/>
        </authorList>
    </citation>
    <scope>NUCLEOTIDE SEQUENCE [LARGE SCALE GENOMIC DNA]</scope>
    <source>
        <strain evidence="6 7">DXFW5</strain>
    </source>
</reference>
<dbReference type="RefSeq" id="WP_193415791.1">
    <property type="nucleotide sequence ID" value="NZ_JADCNN020000001.1"/>
</dbReference>
<keyword evidence="7" id="KW-1185">Reference proteome</keyword>
<organism evidence="6 7">
    <name type="scientific">Paenibacillus rhizolycopersici</name>
    <dbReference type="NCBI Taxonomy" id="2780073"/>
    <lineage>
        <taxon>Bacteria</taxon>
        <taxon>Bacillati</taxon>
        <taxon>Bacillota</taxon>
        <taxon>Bacilli</taxon>
        <taxon>Bacillales</taxon>
        <taxon>Paenibacillaceae</taxon>
        <taxon>Paenibacillus</taxon>
    </lineage>
</organism>